<dbReference type="PROSITE" id="PS50067">
    <property type="entry name" value="KINESIN_MOTOR_2"/>
    <property type="match status" value="1"/>
</dbReference>
<feature type="compositionally biased region" description="Pro residues" evidence="7">
    <location>
        <begin position="619"/>
        <end position="662"/>
    </location>
</feature>
<dbReference type="GO" id="GO:0005524">
    <property type="term" value="F:ATP binding"/>
    <property type="evidence" value="ECO:0007669"/>
    <property type="project" value="UniProtKB-UniRule"/>
</dbReference>
<reference evidence="9" key="1">
    <citation type="submission" date="2020-10" db="EMBL/GenBank/DDBJ databases">
        <title>Unveiling of a novel bifunctional photoreceptor, Dualchrome1, isolated from a cosmopolitan green alga.</title>
        <authorList>
            <person name="Suzuki S."/>
            <person name="Kawachi M."/>
        </authorList>
    </citation>
    <scope>NUCLEOTIDE SEQUENCE</scope>
    <source>
        <strain evidence="9">NIES 2893</strain>
    </source>
</reference>
<evidence type="ECO:0000259" key="8">
    <source>
        <dbReference type="PROSITE" id="PS50067"/>
    </source>
</evidence>
<dbReference type="CDD" id="cd00106">
    <property type="entry name" value="KISc"/>
    <property type="match status" value="1"/>
</dbReference>
<evidence type="ECO:0000256" key="5">
    <source>
        <dbReference type="RuleBase" id="RU000394"/>
    </source>
</evidence>
<feature type="coiled-coil region" evidence="6">
    <location>
        <begin position="831"/>
        <end position="858"/>
    </location>
</feature>
<evidence type="ECO:0000256" key="1">
    <source>
        <dbReference type="ARBA" id="ARBA00022741"/>
    </source>
</evidence>
<gene>
    <name evidence="9" type="ORF">PPROV_000805800</name>
</gene>
<dbReference type="InterPro" id="IPR027640">
    <property type="entry name" value="Kinesin-like_fam"/>
</dbReference>
<dbReference type="GO" id="GO:0007018">
    <property type="term" value="P:microtubule-based movement"/>
    <property type="evidence" value="ECO:0007669"/>
    <property type="project" value="InterPro"/>
</dbReference>
<dbReference type="PANTHER" id="PTHR47969">
    <property type="entry name" value="CHROMOSOME-ASSOCIATED KINESIN KIF4A-RELATED"/>
    <property type="match status" value="1"/>
</dbReference>
<dbReference type="GO" id="GO:0003777">
    <property type="term" value="F:microtubule motor activity"/>
    <property type="evidence" value="ECO:0007669"/>
    <property type="project" value="InterPro"/>
</dbReference>
<dbReference type="OrthoDB" id="3176171at2759"/>
<feature type="compositionally biased region" description="Low complexity" evidence="7">
    <location>
        <begin position="663"/>
        <end position="672"/>
    </location>
</feature>
<feature type="coiled-coil region" evidence="6">
    <location>
        <begin position="397"/>
        <end position="431"/>
    </location>
</feature>
<name>A0A830HQN7_9CHLO</name>
<evidence type="ECO:0000256" key="2">
    <source>
        <dbReference type="ARBA" id="ARBA00022840"/>
    </source>
</evidence>
<keyword evidence="2 4" id="KW-0067">ATP-binding</keyword>
<feature type="region of interest" description="Disordered" evidence="7">
    <location>
        <begin position="732"/>
        <end position="782"/>
    </location>
</feature>
<comment type="similarity">
    <text evidence="4 5">Belongs to the TRAFAC class myosin-kinesin ATPase superfamily. Kinesin family.</text>
</comment>
<dbReference type="SMART" id="SM00129">
    <property type="entry name" value="KISc"/>
    <property type="match status" value="1"/>
</dbReference>
<dbReference type="GO" id="GO:0008017">
    <property type="term" value="F:microtubule binding"/>
    <property type="evidence" value="ECO:0007669"/>
    <property type="project" value="InterPro"/>
</dbReference>
<feature type="domain" description="Kinesin motor" evidence="8">
    <location>
        <begin position="17"/>
        <end position="389"/>
    </location>
</feature>
<feature type="binding site" evidence="4">
    <location>
        <begin position="114"/>
        <end position="121"/>
    </location>
    <ligand>
        <name>ATP</name>
        <dbReference type="ChEBI" id="CHEBI:30616"/>
    </ligand>
</feature>
<accession>A0A830HQN7</accession>
<keyword evidence="1 4" id="KW-0547">Nucleotide-binding</keyword>
<feature type="region of interest" description="Disordered" evidence="7">
    <location>
        <begin position="448"/>
        <end position="529"/>
    </location>
</feature>
<feature type="region of interest" description="Disordered" evidence="7">
    <location>
        <begin position="602"/>
        <end position="685"/>
    </location>
</feature>
<evidence type="ECO:0000313" key="9">
    <source>
        <dbReference type="EMBL" id="GHP09322.1"/>
    </source>
</evidence>
<keyword evidence="10" id="KW-1185">Reference proteome</keyword>
<proteinExistence type="inferred from homology"/>
<dbReference type="AlphaFoldDB" id="A0A830HQN7"/>
<dbReference type="Pfam" id="PF00225">
    <property type="entry name" value="Kinesin"/>
    <property type="match status" value="1"/>
</dbReference>
<dbReference type="EMBL" id="BNJQ01000024">
    <property type="protein sequence ID" value="GHP09322.1"/>
    <property type="molecule type" value="Genomic_DNA"/>
</dbReference>
<evidence type="ECO:0000313" key="10">
    <source>
        <dbReference type="Proteomes" id="UP000660262"/>
    </source>
</evidence>
<evidence type="ECO:0000256" key="3">
    <source>
        <dbReference type="ARBA" id="ARBA00023175"/>
    </source>
</evidence>
<dbReference type="GO" id="GO:0007052">
    <property type="term" value="P:mitotic spindle organization"/>
    <property type="evidence" value="ECO:0007669"/>
    <property type="project" value="TreeGrafter"/>
</dbReference>
<dbReference type="InterPro" id="IPR036961">
    <property type="entry name" value="Kinesin_motor_dom_sf"/>
</dbReference>
<dbReference type="SUPFAM" id="SSF52540">
    <property type="entry name" value="P-loop containing nucleoside triphosphate hydrolases"/>
    <property type="match status" value="1"/>
</dbReference>
<keyword evidence="6" id="KW-0175">Coiled coil</keyword>
<dbReference type="GO" id="GO:0005875">
    <property type="term" value="C:microtubule associated complex"/>
    <property type="evidence" value="ECO:0007669"/>
    <property type="project" value="TreeGrafter"/>
</dbReference>
<protein>
    <recommendedName>
        <fullName evidence="5">Kinesin-like protein</fullName>
    </recommendedName>
</protein>
<evidence type="ECO:0000256" key="7">
    <source>
        <dbReference type="SAM" id="MobiDB-lite"/>
    </source>
</evidence>
<evidence type="ECO:0000256" key="4">
    <source>
        <dbReference type="PROSITE-ProRule" id="PRU00283"/>
    </source>
</evidence>
<dbReference type="Gene3D" id="3.40.850.10">
    <property type="entry name" value="Kinesin motor domain"/>
    <property type="match status" value="1"/>
</dbReference>
<feature type="region of interest" description="Disordered" evidence="7">
    <location>
        <begin position="568"/>
        <end position="588"/>
    </location>
</feature>
<dbReference type="PANTHER" id="PTHR47969:SF33">
    <property type="entry name" value="KINESIN-LIKE PROTEIN"/>
    <property type="match status" value="1"/>
</dbReference>
<dbReference type="InterPro" id="IPR019821">
    <property type="entry name" value="Kinesin_motor_CS"/>
</dbReference>
<dbReference type="PRINTS" id="PR00380">
    <property type="entry name" value="KINESINHEAVY"/>
</dbReference>
<dbReference type="PROSITE" id="PS00411">
    <property type="entry name" value="KINESIN_MOTOR_1"/>
    <property type="match status" value="1"/>
</dbReference>
<comment type="caution">
    <text evidence="9">The sequence shown here is derived from an EMBL/GenBank/DDBJ whole genome shotgun (WGS) entry which is preliminary data.</text>
</comment>
<keyword evidence="5" id="KW-0493">Microtubule</keyword>
<dbReference type="InterPro" id="IPR001752">
    <property type="entry name" value="Kinesin_motor_dom"/>
</dbReference>
<dbReference type="GO" id="GO:0005874">
    <property type="term" value="C:microtubule"/>
    <property type="evidence" value="ECO:0007669"/>
    <property type="project" value="UniProtKB-KW"/>
</dbReference>
<dbReference type="InterPro" id="IPR027417">
    <property type="entry name" value="P-loop_NTPase"/>
</dbReference>
<dbReference type="GO" id="GO:0051231">
    <property type="term" value="P:spindle elongation"/>
    <property type="evidence" value="ECO:0007669"/>
    <property type="project" value="TreeGrafter"/>
</dbReference>
<keyword evidence="3 4" id="KW-0505">Motor protein</keyword>
<organism evidence="9 10">
    <name type="scientific">Pycnococcus provasolii</name>
    <dbReference type="NCBI Taxonomy" id="41880"/>
    <lineage>
        <taxon>Eukaryota</taxon>
        <taxon>Viridiplantae</taxon>
        <taxon>Chlorophyta</taxon>
        <taxon>Pseudoscourfieldiophyceae</taxon>
        <taxon>Pseudoscourfieldiales</taxon>
        <taxon>Pycnococcaceae</taxon>
        <taxon>Pycnococcus</taxon>
    </lineage>
</organism>
<sequence>MAQDALESARSETLHTRMKVVVRLRPVVGEREKGERVSTIATGDGTGVQVEDASANARQGAIGQAVAGSNAKSYTFDAVLDESADQKEVFDACDVPGHVDDAISGYNVAIFAYGQTGSGKTHTLTGGWDGGSRRGGDGGERGGTSLIQKALALAYERIAQQQGSGRTFTVSVSFVEIYNDAVADLLSDASTAKLHEQRDLPVRHNKSRGFYVDGASESAAPSLEEAIYALGEGLSRRHVRAHRLNAHSSRSHCLFTLHIDSCLDDVGPGGRRKGGRHGRITFVDLAGSERLRDTGSQRGEAVREAGHINRSLFHLGKVITALAQRRRHSGASSAADAHVPYRDCALTKLLYDAMSGRGRATMIGCLSPTALSADESRSTLHFASLAMRLEAKPVLLLDEHDQLVADLRGTITNLKSQNKLLLDQLKTLQDNKGGRSARANHLPNRYADAGYSVRPKTGYTDETKSRRNFAFDANRTMDTRRRQPSTLRGSTLRSSYESALPLIGASPSKSRSREISLSPKRAWGGAGTPTKNANVAAAADDGEDSLAALEAKFRQNLSAAMEKDAAAGLAPARSHEPPAEDASGGFDVDALERRTKERLRALKAGTGASFSRAPRSPTRQPPSPTRSSPVRPPPSPTRSSPVRPPRSPVRPPPSPVREPPSPARSAPETTTSEGPDAKAVAWAQRNPWFGRDQEMTQRAYAEHDRLVGRLGVDPTSDEYYAAIEEAVMATFPHKFPPPSKQAKQRRAAQRRKADVTASASAAPRRRAHDPVPPTKSASAVAVNRGPRAGYIGHASKRSVNARLDAAFELSGVGVELQRRNDAHPMSRADVVASLQQMKAEAEADRKEIMAQIRKALNDAGV</sequence>
<evidence type="ECO:0000256" key="6">
    <source>
        <dbReference type="SAM" id="Coils"/>
    </source>
</evidence>
<feature type="compositionally biased region" description="Polar residues" evidence="7">
    <location>
        <begin position="484"/>
        <end position="497"/>
    </location>
</feature>
<dbReference type="Proteomes" id="UP000660262">
    <property type="component" value="Unassembled WGS sequence"/>
</dbReference>